<gene>
    <name evidence="12" type="ORF">ENT89_01945</name>
    <name evidence="11" type="ORF">ENX77_06655</name>
</gene>
<dbReference type="FunFam" id="3.40.50.1010:FF:000020">
    <property type="entry name" value="20S-pre-rRNA D-site endonuclease NOB1"/>
    <property type="match status" value="1"/>
</dbReference>
<dbReference type="GO" id="GO:0046872">
    <property type="term" value="F:metal ion binding"/>
    <property type="evidence" value="ECO:0007669"/>
    <property type="project" value="UniProtKB-KW"/>
</dbReference>
<dbReference type="CDD" id="cd09876">
    <property type="entry name" value="PIN_Nob1-like"/>
    <property type="match status" value="1"/>
</dbReference>
<comment type="function">
    <text evidence="9">Toxic component of a type II toxin-antitoxin (TA) system. Processes pre-16S-rRNA at its 3' end (the D-site) to yield the mature 3' end.</text>
</comment>
<dbReference type="PANTHER" id="PTHR12814">
    <property type="entry name" value="RNA-BINDING PROTEIN NOB1"/>
    <property type="match status" value="1"/>
</dbReference>
<comment type="cofactor">
    <cofactor evidence="1">
        <name>Mn(2+)</name>
        <dbReference type="ChEBI" id="CHEBI:29035"/>
    </cofactor>
</comment>
<comment type="similarity">
    <text evidence="2">Belongs to the NOB1 family.</text>
</comment>
<dbReference type="InterPro" id="IPR039907">
    <property type="entry name" value="NOB1"/>
</dbReference>
<sequence>MFVIDSTVIFLKKAIFDKMITIPEVIEEIKDSNSRLYLSIINLKVEEAKEEFIERVKEVAKRTGDIYRLSDTDIKLLAKALEHNAVIVTDDYSIQNVAKKLNLKFENVIQRGIEKEFKWIRVCIGCGRRTEKEICEVCGSPTKLRRVKK</sequence>
<dbReference type="Pfam" id="PF17146">
    <property type="entry name" value="PIN_6"/>
    <property type="match status" value="1"/>
</dbReference>
<evidence type="ECO:0000256" key="8">
    <source>
        <dbReference type="ARBA" id="ARBA00022801"/>
    </source>
</evidence>
<evidence type="ECO:0000256" key="1">
    <source>
        <dbReference type="ARBA" id="ARBA00001936"/>
    </source>
</evidence>
<organism evidence="12">
    <name type="scientific">Geoglobus ahangari</name>
    <dbReference type="NCBI Taxonomy" id="113653"/>
    <lineage>
        <taxon>Archaea</taxon>
        <taxon>Methanobacteriati</taxon>
        <taxon>Methanobacteriota</taxon>
        <taxon>Archaeoglobi</taxon>
        <taxon>Archaeoglobales</taxon>
        <taxon>Archaeoglobaceae</taxon>
        <taxon>Geoglobus</taxon>
    </lineage>
</organism>
<evidence type="ECO:0000256" key="4">
    <source>
        <dbReference type="ARBA" id="ARBA00022517"/>
    </source>
</evidence>
<accession>A0A7C4S7X6</accession>
<comment type="caution">
    <text evidence="12">The sequence shown here is derived from an EMBL/GenBank/DDBJ whole genome shotgun (WGS) entry which is preliminary data.</text>
</comment>
<dbReference type="AlphaFoldDB" id="A0A7C4S7X6"/>
<dbReference type="GO" id="GO:0005737">
    <property type="term" value="C:cytoplasm"/>
    <property type="evidence" value="ECO:0007669"/>
    <property type="project" value="UniProtKB-ARBA"/>
</dbReference>
<dbReference type="InterPro" id="IPR029060">
    <property type="entry name" value="PIN-like_dom_sf"/>
</dbReference>
<evidence type="ECO:0000313" key="11">
    <source>
        <dbReference type="EMBL" id="HGE66777.1"/>
    </source>
</evidence>
<dbReference type="Gene3D" id="2.20.28.10">
    <property type="match status" value="1"/>
</dbReference>
<name>A0A7C4S7X6_9EURY</name>
<dbReference type="InterPro" id="IPR033411">
    <property type="entry name" value="Ribonuclease_PIN"/>
</dbReference>
<reference evidence="12" key="1">
    <citation type="journal article" date="2020" name="mSystems">
        <title>Genome- and Community-Level Interaction Insights into Carbon Utilization and Element Cycling Functions of Hydrothermarchaeota in Hydrothermal Sediment.</title>
        <authorList>
            <person name="Zhou Z."/>
            <person name="Liu Y."/>
            <person name="Xu W."/>
            <person name="Pan J."/>
            <person name="Luo Z.H."/>
            <person name="Li M."/>
        </authorList>
    </citation>
    <scope>NUCLEOTIDE SEQUENCE [LARGE SCALE GENOMIC DNA]</scope>
    <source>
        <strain evidence="12">SpSt-62</strain>
        <strain evidence="11">SpSt-97</strain>
    </source>
</reference>
<evidence type="ECO:0000256" key="5">
    <source>
        <dbReference type="ARBA" id="ARBA00022649"/>
    </source>
</evidence>
<dbReference type="GO" id="GO:0004521">
    <property type="term" value="F:RNA endonuclease activity"/>
    <property type="evidence" value="ECO:0007669"/>
    <property type="project" value="TreeGrafter"/>
</dbReference>
<evidence type="ECO:0000256" key="2">
    <source>
        <dbReference type="ARBA" id="ARBA00005858"/>
    </source>
</evidence>
<evidence type="ECO:0000256" key="3">
    <source>
        <dbReference type="ARBA" id="ARBA00021078"/>
    </source>
</evidence>
<dbReference type="Gene3D" id="3.40.50.1010">
    <property type="entry name" value="5'-nuclease"/>
    <property type="match status" value="1"/>
</dbReference>
<keyword evidence="5" id="KW-1277">Toxin-antitoxin system</keyword>
<dbReference type="GO" id="GO:0016787">
    <property type="term" value="F:hydrolase activity"/>
    <property type="evidence" value="ECO:0007669"/>
    <property type="project" value="UniProtKB-KW"/>
</dbReference>
<keyword evidence="4" id="KW-0690">Ribosome biogenesis</keyword>
<protein>
    <recommendedName>
        <fullName evidence="3">Endoribonuclease Nob1</fullName>
    </recommendedName>
</protein>
<feature type="domain" description="Ribonuclease PIN" evidence="10">
    <location>
        <begin position="3"/>
        <end position="82"/>
    </location>
</feature>
<evidence type="ECO:0000256" key="7">
    <source>
        <dbReference type="ARBA" id="ARBA00022723"/>
    </source>
</evidence>
<evidence type="ECO:0000256" key="6">
    <source>
        <dbReference type="ARBA" id="ARBA00022722"/>
    </source>
</evidence>
<evidence type="ECO:0000313" key="12">
    <source>
        <dbReference type="EMBL" id="HGU58964.1"/>
    </source>
</evidence>
<dbReference type="EMBL" id="DTAK01000012">
    <property type="protein sequence ID" value="HGU58964.1"/>
    <property type="molecule type" value="Genomic_DNA"/>
</dbReference>
<dbReference type="GO" id="GO:0030688">
    <property type="term" value="C:preribosome, small subunit precursor"/>
    <property type="evidence" value="ECO:0007669"/>
    <property type="project" value="TreeGrafter"/>
</dbReference>
<dbReference type="PANTHER" id="PTHR12814:SF2">
    <property type="entry name" value="RNA-BINDING PROTEIN NOB1"/>
    <property type="match status" value="1"/>
</dbReference>
<keyword evidence="8" id="KW-0378">Hydrolase</keyword>
<dbReference type="EMBL" id="DTPI01000032">
    <property type="protein sequence ID" value="HGE66777.1"/>
    <property type="molecule type" value="Genomic_DNA"/>
</dbReference>
<dbReference type="GO" id="GO:0030490">
    <property type="term" value="P:maturation of SSU-rRNA"/>
    <property type="evidence" value="ECO:0007669"/>
    <property type="project" value="TreeGrafter"/>
</dbReference>
<keyword evidence="7" id="KW-0479">Metal-binding</keyword>
<keyword evidence="6" id="KW-0540">Nuclease</keyword>
<proteinExistence type="inferred from homology"/>
<dbReference type="SUPFAM" id="SSF88723">
    <property type="entry name" value="PIN domain-like"/>
    <property type="match status" value="1"/>
</dbReference>
<evidence type="ECO:0000256" key="9">
    <source>
        <dbReference type="ARBA" id="ARBA00045770"/>
    </source>
</evidence>
<evidence type="ECO:0000259" key="10">
    <source>
        <dbReference type="Pfam" id="PF17146"/>
    </source>
</evidence>